<reference evidence="2" key="2">
    <citation type="submission" date="2022-10" db="EMBL/GenBank/DDBJ databases">
        <authorList>
            <consortium name="ENA_rothamsted_submissions"/>
            <consortium name="culmorum"/>
            <person name="King R."/>
        </authorList>
    </citation>
    <scope>NUCLEOTIDE SEQUENCE</scope>
</reference>
<dbReference type="Pfam" id="PF08246">
    <property type="entry name" value="Inhibitor_I29"/>
    <property type="match status" value="1"/>
</dbReference>
<sequence length="156" mass="18136">MLYTIKSPLALLQISCKMKTCLVLFVVFIQISLIKSSEFKSHERDSSIFPFKLSLNTGSSYYENPQYQPTSSGTKIEDTEEEKPIYNIQDAPELFEKFKKDFNKHYRDYEDEEKHYHAFVNSLREINNVNSSGKSYSADINFLSDIDEDEFSILNG</sequence>
<dbReference type="EMBL" id="OU893346">
    <property type="protein sequence ID" value="CAG9786110.1"/>
    <property type="molecule type" value="Genomic_DNA"/>
</dbReference>
<keyword evidence="3" id="KW-1185">Reference proteome</keyword>
<dbReference type="InterPro" id="IPR013201">
    <property type="entry name" value="Prot_inhib_I29"/>
</dbReference>
<evidence type="ECO:0000313" key="3">
    <source>
        <dbReference type="Proteomes" id="UP001153714"/>
    </source>
</evidence>
<evidence type="ECO:0000259" key="1">
    <source>
        <dbReference type="SMART" id="SM00848"/>
    </source>
</evidence>
<dbReference type="SUPFAM" id="SSF54001">
    <property type="entry name" value="Cysteine proteinases"/>
    <property type="match status" value="1"/>
</dbReference>
<reference evidence="2" key="1">
    <citation type="submission" date="2021-12" db="EMBL/GenBank/DDBJ databases">
        <authorList>
            <person name="King R."/>
        </authorList>
    </citation>
    <scope>NUCLEOTIDE SEQUENCE</scope>
</reference>
<dbReference type="Gene3D" id="1.10.287.2250">
    <property type="match status" value="1"/>
</dbReference>
<name>A0A9N9WB34_9NEOP</name>
<proteinExistence type="predicted"/>
<dbReference type="AlphaFoldDB" id="A0A9N9WB34"/>
<dbReference type="InterPro" id="IPR038765">
    <property type="entry name" value="Papain-like_cys_pep_sf"/>
</dbReference>
<dbReference type="SMART" id="SM00848">
    <property type="entry name" value="Inhibitor_I29"/>
    <property type="match status" value="1"/>
</dbReference>
<feature type="domain" description="Cathepsin propeptide inhibitor" evidence="1">
    <location>
        <begin position="95"/>
        <end position="151"/>
    </location>
</feature>
<protein>
    <recommendedName>
        <fullName evidence="1">Cathepsin propeptide inhibitor domain-containing protein</fullName>
    </recommendedName>
</protein>
<accession>A0A9N9WB34</accession>
<dbReference type="OrthoDB" id="5855924at2759"/>
<organism evidence="2 3">
    <name type="scientific">Diatraea saccharalis</name>
    <name type="common">sugarcane borer</name>
    <dbReference type="NCBI Taxonomy" id="40085"/>
    <lineage>
        <taxon>Eukaryota</taxon>
        <taxon>Metazoa</taxon>
        <taxon>Ecdysozoa</taxon>
        <taxon>Arthropoda</taxon>
        <taxon>Hexapoda</taxon>
        <taxon>Insecta</taxon>
        <taxon>Pterygota</taxon>
        <taxon>Neoptera</taxon>
        <taxon>Endopterygota</taxon>
        <taxon>Lepidoptera</taxon>
        <taxon>Glossata</taxon>
        <taxon>Ditrysia</taxon>
        <taxon>Pyraloidea</taxon>
        <taxon>Crambidae</taxon>
        <taxon>Crambinae</taxon>
        <taxon>Diatraea</taxon>
    </lineage>
</organism>
<gene>
    <name evidence="2" type="ORF">DIATSA_LOCUS4089</name>
</gene>
<dbReference type="Proteomes" id="UP001153714">
    <property type="component" value="Chromosome 15"/>
</dbReference>
<evidence type="ECO:0000313" key="2">
    <source>
        <dbReference type="EMBL" id="CAG9786110.1"/>
    </source>
</evidence>